<gene>
    <name evidence="8" type="primary">LOC102802552</name>
</gene>
<dbReference type="InterPro" id="IPR018957">
    <property type="entry name" value="Znf_C3HC4_RING-type"/>
</dbReference>
<dbReference type="PROSITE" id="PS50089">
    <property type="entry name" value="ZF_RING_2"/>
    <property type="match status" value="1"/>
</dbReference>
<dbReference type="InterPro" id="IPR001841">
    <property type="entry name" value="Znf_RING"/>
</dbReference>
<keyword evidence="3 4" id="KW-0862">Zinc</keyword>
<evidence type="ECO:0000313" key="7">
    <source>
        <dbReference type="Proteomes" id="UP000694865"/>
    </source>
</evidence>
<organism evidence="7 8">
    <name type="scientific">Saccoglossus kowalevskii</name>
    <name type="common">Acorn worm</name>
    <dbReference type="NCBI Taxonomy" id="10224"/>
    <lineage>
        <taxon>Eukaryota</taxon>
        <taxon>Metazoa</taxon>
        <taxon>Hemichordata</taxon>
        <taxon>Enteropneusta</taxon>
        <taxon>Harrimaniidae</taxon>
        <taxon>Saccoglossus</taxon>
    </lineage>
</organism>
<dbReference type="InterPro" id="IPR017907">
    <property type="entry name" value="Znf_RING_CS"/>
</dbReference>
<evidence type="ECO:0000313" key="8">
    <source>
        <dbReference type="RefSeq" id="XP_006820422.1"/>
    </source>
</evidence>
<dbReference type="Gene3D" id="3.30.40.10">
    <property type="entry name" value="Zinc/RING finger domain, C3HC4 (zinc finger)"/>
    <property type="match status" value="3"/>
</dbReference>
<protein>
    <submittedName>
        <fullName evidence="8">TNF receptor-associated factor 3-like</fullName>
    </submittedName>
</protein>
<evidence type="ECO:0000259" key="5">
    <source>
        <dbReference type="PROSITE" id="PS50089"/>
    </source>
</evidence>
<dbReference type="SUPFAM" id="SSF49599">
    <property type="entry name" value="TRAF domain-like"/>
    <property type="match status" value="2"/>
</dbReference>
<evidence type="ECO:0000256" key="1">
    <source>
        <dbReference type="ARBA" id="ARBA00022723"/>
    </source>
</evidence>
<keyword evidence="7" id="KW-1185">Reference proteome</keyword>
<dbReference type="Pfam" id="PF00097">
    <property type="entry name" value="zf-C3HC4"/>
    <property type="match status" value="1"/>
</dbReference>
<dbReference type="InterPro" id="IPR001293">
    <property type="entry name" value="Znf_TRAF"/>
</dbReference>
<proteinExistence type="predicted"/>
<dbReference type="RefSeq" id="XP_006820422.1">
    <property type="nucleotide sequence ID" value="XM_006820359.1"/>
</dbReference>
<evidence type="ECO:0000256" key="2">
    <source>
        <dbReference type="ARBA" id="ARBA00022771"/>
    </source>
</evidence>
<dbReference type="Proteomes" id="UP000694865">
    <property type="component" value="Unplaced"/>
</dbReference>
<dbReference type="GeneID" id="102802552"/>
<dbReference type="SUPFAM" id="SSF57850">
    <property type="entry name" value="RING/U-box"/>
    <property type="match status" value="1"/>
</dbReference>
<feature type="domain" description="RING-type" evidence="5">
    <location>
        <begin position="17"/>
        <end position="55"/>
    </location>
</feature>
<name>A0ABM0MK81_SACKO</name>
<dbReference type="PANTHER" id="PTHR10131">
    <property type="entry name" value="TNF RECEPTOR ASSOCIATED FACTOR"/>
    <property type="match status" value="1"/>
</dbReference>
<dbReference type="InterPro" id="IPR013083">
    <property type="entry name" value="Znf_RING/FYVE/PHD"/>
</dbReference>
<reference evidence="8" key="1">
    <citation type="submission" date="2025-08" db="UniProtKB">
        <authorList>
            <consortium name="RefSeq"/>
        </authorList>
    </citation>
    <scope>IDENTIFICATION</scope>
    <source>
        <tissue evidence="8">Testes</tissue>
    </source>
</reference>
<sequence>MGYDITFKEPLREDFLCVICDLALREPRQSICGHRFCHTCIESKLSDVDNFQCPLPDCGYVLIRDKIFCDMFVTRELQQQVVVCRCTWEGLLKDLDNHWRDSCIQSEVACTNVGCNTCLQRKDLEKHLQENCSMRKMSCQHCGDMFTFNNLQDHMLYSCQSIPTACPYNCAITDNVVPRNQLDDHIAHCPLAPCHCQFSEIGCTYKKEMQGAN</sequence>
<feature type="zinc finger region" description="TRAF-type" evidence="4">
    <location>
        <begin position="154"/>
        <end position="206"/>
    </location>
</feature>
<dbReference type="PROSITE" id="PS50145">
    <property type="entry name" value="ZF_TRAF"/>
    <property type="match status" value="2"/>
</dbReference>
<feature type="zinc finger region" description="TRAF-type" evidence="4">
    <location>
        <begin position="98"/>
        <end position="152"/>
    </location>
</feature>
<feature type="domain" description="TRAF-type" evidence="6">
    <location>
        <begin position="154"/>
        <end position="206"/>
    </location>
</feature>
<dbReference type="PROSITE" id="PS00518">
    <property type="entry name" value="ZF_RING_1"/>
    <property type="match status" value="1"/>
</dbReference>
<dbReference type="Pfam" id="PF02176">
    <property type="entry name" value="zf-TRAF"/>
    <property type="match status" value="2"/>
</dbReference>
<keyword evidence="2 4" id="KW-0863">Zinc-finger</keyword>
<keyword evidence="1 4" id="KW-0479">Metal-binding</keyword>
<accession>A0ABM0MK81</accession>
<dbReference type="PANTHER" id="PTHR10131:SF94">
    <property type="entry name" value="TNF RECEPTOR-ASSOCIATED FACTOR 4"/>
    <property type="match status" value="1"/>
</dbReference>
<evidence type="ECO:0000256" key="4">
    <source>
        <dbReference type="PROSITE-ProRule" id="PRU00207"/>
    </source>
</evidence>
<feature type="domain" description="TRAF-type" evidence="6">
    <location>
        <begin position="98"/>
        <end position="152"/>
    </location>
</feature>
<evidence type="ECO:0000259" key="6">
    <source>
        <dbReference type="PROSITE" id="PS50145"/>
    </source>
</evidence>
<evidence type="ECO:0000256" key="3">
    <source>
        <dbReference type="ARBA" id="ARBA00022833"/>
    </source>
</evidence>